<dbReference type="Proteomes" id="UP000265540">
    <property type="component" value="Unassembled WGS sequence"/>
</dbReference>
<keyword evidence="1" id="KW-1133">Transmembrane helix</keyword>
<accession>A0A3A4ZKB7</accession>
<protein>
    <submittedName>
        <fullName evidence="2">Uncharacterized protein</fullName>
    </submittedName>
</protein>
<evidence type="ECO:0000256" key="1">
    <source>
        <dbReference type="SAM" id="Phobius"/>
    </source>
</evidence>
<feature type="transmembrane region" description="Helical" evidence="1">
    <location>
        <begin position="36"/>
        <end position="60"/>
    </location>
</feature>
<gene>
    <name evidence="2" type="ORF">C4561_03125</name>
</gene>
<evidence type="ECO:0000313" key="2">
    <source>
        <dbReference type="EMBL" id="RJR27130.1"/>
    </source>
</evidence>
<keyword evidence="1" id="KW-0812">Transmembrane</keyword>
<dbReference type="AlphaFoldDB" id="A0A3A4ZKB7"/>
<name>A0A3A4ZKB7_UNCKA</name>
<organism evidence="2 3">
    <name type="scientific">candidate division WWE3 bacterium</name>
    <dbReference type="NCBI Taxonomy" id="2053526"/>
    <lineage>
        <taxon>Bacteria</taxon>
        <taxon>Katanobacteria</taxon>
    </lineage>
</organism>
<comment type="caution">
    <text evidence="2">The sequence shown here is derived from an EMBL/GenBank/DDBJ whole genome shotgun (WGS) entry which is preliminary data.</text>
</comment>
<evidence type="ECO:0000313" key="3">
    <source>
        <dbReference type="Proteomes" id="UP000265540"/>
    </source>
</evidence>
<sequence>MGKNSAFSFYKIPLLISLTLGVVISALGVERDPLQISFIFVGTFLGAFVLDLEYVLNAIFVEPQKDFSKTLMAFIRHSDFANAIKHIQYHKDEIKEKSLNSALFQIVIALVSIFVVFSTRSYFPKALVLSTFANTMYVMFEYYYGNRLDEWFWTFKTKPGKQGFMIYVAALVFIFCYCLYIL</sequence>
<keyword evidence="1" id="KW-0472">Membrane</keyword>
<reference evidence="2 3" key="1">
    <citation type="journal article" date="2017" name="ISME J.">
        <title>Energy and carbon metabolisms in a deep terrestrial subsurface fluid microbial community.</title>
        <authorList>
            <person name="Momper L."/>
            <person name="Jungbluth S.P."/>
            <person name="Lee M.D."/>
            <person name="Amend J.P."/>
        </authorList>
    </citation>
    <scope>NUCLEOTIDE SEQUENCE [LARGE SCALE GENOMIC DNA]</scope>
    <source>
        <strain evidence="2">SURF_46</strain>
    </source>
</reference>
<feature type="transmembrane region" description="Helical" evidence="1">
    <location>
        <begin position="12"/>
        <end position="29"/>
    </location>
</feature>
<dbReference type="EMBL" id="QZJF01000016">
    <property type="protein sequence ID" value="RJR27130.1"/>
    <property type="molecule type" value="Genomic_DNA"/>
</dbReference>
<feature type="transmembrane region" description="Helical" evidence="1">
    <location>
        <begin position="102"/>
        <end position="119"/>
    </location>
</feature>
<feature type="transmembrane region" description="Helical" evidence="1">
    <location>
        <begin position="164"/>
        <end position="181"/>
    </location>
</feature>
<proteinExistence type="predicted"/>